<dbReference type="InterPro" id="IPR011990">
    <property type="entry name" value="TPR-like_helical_dom_sf"/>
</dbReference>
<name>A0A975Y6S3_9NOST</name>
<dbReference type="InterPro" id="IPR052386">
    <property type="entry name" value="GPSM"/>
</dbReference>
<dbReference type="GO" id="GO:0005938">
    <property type="term" value="C:cell cortex"/>
    <property type="evidence" value="ECO:0007669"/>
    <property type="project" value="TreeGrafter"/>
</dbReference>
<dbReference type="GO" id="GO:0005092">
    <property type="term" value="F:GDP-dissociation inhibitor activity"/>
    <property type="evidence" value="ECO:0007669"/>
    <property type="project" value="TreeGrafter"/>
</dbReference>
<dbReference type="SUPFAM" id="SSF48452">
    <property type="entry name" value="TPR-like"/>
    <property type="match status" value="2"/>
</dbReference>
<dbReference type="EMBL" id="CP021056">
    <property type="protein sequence ID" value="QXE25590.1"/>
    <property type="molecule type" value="Genomic_DNA"/>
</dbReference>
<accession>A0A975Y6S3</accession>
<dbReference type="SMART" id="SM00028">
    <property type="entry name" value="TPR"/>
    <property type="match status" value="7"/>
</dbReference>
<dbReference type="Proteomes" id="UP000683511">
    <property type="component" value="Chromosome"/>
</dbReference>
<keyword evidence="3" id="KW-0677">Repeat</keyword>
<dbReference type="InterPro" id="IPR019734">
    <property type="entry name" value="TPR_rpt"/>
</dbReference>
<dbReference type="GO" id="GO:0001965">
    <property type="term" value="F:G-protein alpha-subunit binding"/>
    <property type="evidence" value="ECO:0007669"/>
    <property type="project" value="TreeGrafter"/>
</dbReference>
<protein>
    <submittedName>
        <fullName evidence="5">Tetratricopeptide TPR_1 repeat-containing protein</fullName>
    </submittedName>
</protein>
<dbReference type="AlphaFoldDB" id="A0A975Y6S3"/>
<evidence type="ECO:0000256" key="3">
    <source>
        <dbReference type="ARBA" id="ARBA00022737"/>
    </source>
</evidence>
<dbReference type="Pfam" id="PF13424">
    <property type="entry name" value="TPR_12"/>
    <property type="match status" value="2"/>
</dbReference>
<evidence type="ECO:0000256" key="1">
    <source>
        <dbReference type="ARBA" id="ARBA00004496"/>
    </source>
</evidence>
<evidence type="ECO:0000313" key="6">
    <source>
        <dbReference type="Proteomes" id="UP000683511"/>
    </source>
</evidence>
<evidence type="ECO:0000313" key="5">
    <source>
        <dbReference type="EMBL" id="QXE25590.1"/>
    </source>
</evidence>
<proteinExistence type="predicted"/>
<gene>
    <name evidence="5" type="ORF">B6N60_04310</name>
</gene>
<evidence type="ECO:0000256" key="2">
    <source>
        <dbReference type="ARBA" id="ARBA00022490"/>
    </source>
</evidence>
<keyword evidence="4" id="KW-0802">TPR repeat</keyword>
<keyword evidence="2" id="KW-0963">Cytoplasm</keyword>
<dbReference type="Gene3D" id="1.25.40.10">
    <property type="entry name" value="Tetratricopeptide repeat domain"/>
    <property type="match status" value="2"/>
</dbReference>
<comment type="subcellular location">
    <subcellularLocation>
        <location evidence="1">Cytoplasm</location>
    </subcellularLocation>
</comment>
<dbReference type="PROSITE" id="PS50005">
    <property type="entry name" value="TPR"/>
    <property type="match status" value="1"/>
</dbReference>
<dbReference type="PANTHER" id="PTHR45954:SF1">
    <property type="entry name" value="LD33695P"/>
    <property type="match status" value="1"/>
</dbReference>
<keyword evidence="6" id="KW-1185">Reference proteome</keyword>
<dbReference type="RefSeq" id="WP_190609053.1">
    <property type="nucleotide sequence ID" value="NZ_CP021056.1"/>
</dbReference>
<feature type="repeat" description="TPR" evidence="4">
    <location>
        <begin position="299"/>
        <end position="332"/>
    </location>
</feature>
<dbReference type="KEGG" id="rsin:B6N60_04310"/>
<dbReference type="PANTHER" id="PTHR45954">
    <property type="entry name" value="LD33695P"/>
    <property type="match status" value="1"/>
</dbReference>
<sequence length="487" mass="55845">MTHDFDQPEIKTQESLETINFSNPGELVLSQIGVNPVISCSNEISLWEFAHYEAIKNWSMYKPKSNASDLEKVKHYLNIFHHLCELEAWEKSCILIRLTIPTTKELHEQLGIWGYYNEQIELYSRILNKLNLDLDCVWLNGLGNAYAHLGKTILAIDCYTKQLNIARKINNQKVESLAHNGLGWVYINCTEESDKALFHYQQQLKISREIGDQLIEGQALSGLGSIYNMISIANYQLSIQYHKKSLAVAQEINDPSIEYNALNGIAANYINMGEPNQGIKYIQLQLNIVDKNCENYQLCNTLNNLASTYILLEDYDNAVKSLQKVLQIIKANSNKQLEAQALHTLGCLYIYVDKQYKEAINCFNSALIINNQIGNRLYAYMNRLNLAYCYGCLKEHQKAIAESQQVIVFANETRNKHLQGLALAMLANTYWHQGWHQGKCIWGLLLIVRSMLIIPPWKTANSKLTLKITIRTISQTLCQLFNQNWLK</sequence>
<reference evidence="5" key="1">
    <citation type="submission" date="2017-04" db="EMBL/GenBank/DDBJ databases">
        <title>Genome deletions in a multicellular cyanobacterial endosymbiont for morphological adaptation in marine diatoms.</title>
        <authorList>
            <person name="Wang Y."/>
            <person name="Gao H."/>
            <person name="Li R."/>
            <person name="Xu X."/>
        </authorList>
    </citation>
    <scope>NUCLEOTIDE SEQUENCE</scope>
    <source>
        <strain evidence="5">FACHB 800</strain>
    </source>
</reference>
<organism evidence="5 6">
    <name type="scientific">Richelia sinica FACHB-800</name>
    <dbReference type="NCBI Taxonomy" id="1357546"/>
    <lineage>
        <taxon>Bacteria</taxon>
        <taxon>Bacillati</taxon>
        <taxon>Cyanobacteriota</taxon>
        <taxon>Cyanophyceae</taxon>
        <taxon>Nostocales</taxon>
        <taxon>Nostocaceae</taxon>
        <taxon>Richelia</taxon>
    </lineage>
</organism>
<evidence type="ECO:0000256" key="4">
    <source>
        <dbReference type="PROSITE-ProRule" id="PRU00339"/>
    </source>
</evidence>